<dbReference type="AlphaFoldDB" id="A0A8J2NNS1"/>
<sequence>MKKRALREKREREGGFGGAAPKSEFRGRSPRNEYGDEAAKRPGGGAP</sequence>
<accession>A0A8J2NNS1</accession>
<protein>
    <submittedName>
        <fullName evidence="2">Uncharacterized protein</fullName>
    </submittedName>
</protein>
<dbReference type="EMBL" id="CAJVCH010066620">
    <property type="protein sequence ID" value="CAG7720031.1"/>
    <property type="molecule type" value="Genomic_DNA"/>
</dbReference>
<proteinExistence type="predicted"/>
<dbReference type="Proteomes" id="UP000708208">
    <property type="component" value="Unassembled WGS sequence"/>
</dbReference>
<organism evidence="2 3">
    <name type="scientific">Allacma fusca</name>
    <dbReference type="NCBI Taxonomy" id="39272"/>
    <lineage>
        <taxon>Eukaryota</taxon>
        <taxon>Metazoa</taxon>
        <taxon>Ecdysozoa</taxon>
        <taxon>Arthropoda</taxon>
        <taxon>Hexapoda</taxon>
        <taxon>Collembola</taxon>
        <taxon>Symphypleona</taxon>
        <taxon>Sminthuridae</taxon>
        <taxon>Allacma</taxon>
    </lineage>
</organism>
<feature type="compositionally biased region" description="Basic and acidic residues" evidence="1">
    <location>
        <begin position="23"/>
        <end position="40"/>
    </location>
</feature>
<evidence type="ECO:0000313" key="3">
    <source>
        <dbReference type="Proteomes" id="UP000708208"/>
    </source>
</evidence>
<evidence type="ECO:0000313" key="2">
    <source>
        <dbReference type="EMBL" id="CAG7720031.1"/>
    </source>
</evidence>
<comment type="caution">
    <text evidence="2">The sequence shown here is derived from an EMBL/GenBank/DDBJ whole genome shotgun (WGS) entry which is preliminary data.</text>
</comment>
<evidence type="ECO:0000256" key="1">
    <source>
        <dbReference type="SAM" id="MobiDB-lite"/>
    </source>
</evidence>
<gene>
    <name evidence="2" type="ORF">AFUS01_LOCUS9323</name>
</gene>
<feature type="region of interest" description="Disordered" evidence="1">
    <location>
        <begin position="1"/>
        <end position="47"/>
    </location>
</feature>
<reference evidence="2" key="1">
    <citation type="submission" date="2021-06" db="EMBL/GenBank/DDBJ databases">
        <authorList>
            <person name="Hodson N. C."/>
            <person name="Mongue J. A."/>
            <person name="Jaron S. K."/>
        </authorList>
    </citation>
    <scope>NUCLEOTIDE SEQUENCE</scope>
</reference>
<keyword evidence="3" id="KW-1185">Reference proteome</keyword>
<name>A0A8J2NNS1_9HEXA</name>